<keyword evidence="3 5" id="KW-1133">Transmembrane helix</keyword>
<evidence type="ECO:0000256" key="1">
    <source>
        <dbReference type="ARBA" id="ARBA00004141"/>
    </source>
</evidence>
<dbReference type="SUPFAM" id="SSF103481">
    <property type="entry name" value="Multidrug resistance efflux transporter EmrE"/>
    <property type="match status" value="2"/>
</dbReference>
<feature type="chain" id="PRO_5030991024" description="EamA domain-containing protein" evidence="6">
    <location>
        <begin position="20"/>
        <end position="330"/>
    </location>
</feature>
<evidence type="ECO:0000256" key="5">
    <source>
        <dbReference type="SAM" id="Phobius"/>
    </source>
</evidence>
<dbReference type="InterPro" id="IPR000620">
    <property type="entry name" value="EamA_dom"/>
</dbReference>
<evidence type="ECO:0000256" key="6">
    <source>
        <dbReference type="SAM" id="SignalP"/>
    </source>
</evidence>
<keyword evidence="4 5" id="KW-0472">Membrane</keyword>
<feature type="transmembrane region" description="Helical" evidence="5">
    <location>
        <begin position="244"/>
        <end position="265"/>
    </location>
</feature>
<feature type="transmembrane region" description="Helical" evidence="5">
    <location>
        <begin position="74"/>
        <end position="91"/>
    </location>
</feature>
<dbReference type="PANTHER" id="PTHR22911:SF6">
    <property type="entry name" value="SOLUTE CARRIER FAMILY 35 MEMBER G1"/>
    <property type="match status" value="1"/>
</dbReference>
<evidence type="ECO:0000313" key="8">
    <source>
        <dbReference type="EMBL" id="CAD9596754.1"/>
    </source>
</evidence>
<dbReference type="PANTHER" id="PTHR22911">
    <property type="entry name" value="ACYL-MALONYL CONDENSING ENZYME-RELATED"/>
    <property type="match status" value="1"/>
</dbReference>
<feature type="transmembrane region" description="Helical" evidence="5">
    <location>
        <begin position="152"/>
        <end position="173"/>
    </location>
</feature>
<feature type="transmembrane region" description="Helical" evidence="5">
    <location>
        <begin position="271"/>
        <end position="288"/>
    </location>
</feature>
<dbReference type="AlphaFoldDB" id="A0A7S2PFL0"/>
<keyword evidence="6" id="KW-0732">Signal</keyword>
<feature type="transmembrane region" description="Helical" evidence="5">
    <location>
        <begin position="31"/>
        <end position="53"/>
    </location>
</feature>
<feature type="transmembrane region" description="Helical" evidence="5">
    <location>
        <begin position="126"/>
        <end position="146"/>
    </location>
</feature>
<dbReference type="Pfam" id="PF00892">
    <property type="entry name" value="EamA"/>
    <property type="match status" value="2"/>
</dbReference>
<feature type="signal peptide" evidence="6">
    <location>
        <begin position="1"/>
        <end position="19"/>
    </location>
</feature>
<protein>
    <recommendedName>
        <fullName evidence="7">EamA domain-containing protein</fullName>
    </recommendedName>
</protein>
<dbReference type="Gene3D" id="1.10.3730.20">
    <property type="match status" value="1"/>
</dbReference>
<feature type="domain" description="EamA" evidence="7">
    <location>
        <begin position="7"/>
        <end position="141"/>
    </location>
</feature>
<sequence length="330" mass="34191">MESQMLATLLVILGALGWAMRDLVGKDMQSPSVFLTLAASSAIGLILNTGVMLAQQCAGFGCVEPLPARKQMWLYARCVGAASSITLNFFALNKLDLALSAMIHCTSPLFVVLLGRVFLGEHIRPLARLCIACAAAGMVVFIQPWHLRGDSGASTVGLIAAFGSSVGAAFSYTSLRALGDLGSTTVLFAMYSTSLILGAGVCVVQGVPRPNGALLWHFGALGVVTFLAEVLITKGYAFATRGAGSVAAYKFLTPVFSMVFDAAVLHQRPDALNIVGAVIVLAASAALVRIQSSGGQVRTVKQATDDKPADASTANLDVEVPADADACAAP</sequence>
<dbReference type="GO" id="GO:0016020">
    <property type="term" value="C:membrane"/>
    <property type="evidence" value="ECO:0007669"/>
    <property type="project" value="UniProtKB-SubCell"/>
</dbReference>
<evidence type="ECO:0000256" key="2">
    <source>
        <dbReference type="ARBA" id="ARBA00022692"/>
    </source>
</evidence>
<feature type="transmembrane region" description="Helical" evidence="5">
    <location>
        <begin position="185"/>
        <end position="207"/>
    </location>
</feature>
<evidence type="ECO:0000256" key="4">
    <source>
        <dbReference type="ARBA" id="ARBA00023136"/>
    </source>
</evidence>
<evidence type="ECO:0000256" key="3">
    <source>
        <dbReference type="ARBA" id="ARBA00022989"/>
    </source>
</evidence>
<evidence type="ECO:0000259" key="7">
    <source>
        <dbReference type="Pfam" id="PF00892"/>
    </source>
</evidence>
<feature type="domain" description="EamA" evidence="7">
    <location>
        <begin position="156"/>
        <end position="287"/>
    </location>
</feature>
<gene>
    <name evidence="8" type="ORF">BRAN1462_LOCUS36512</name>
</gene>
<dbReference type="EMBL" id="HBGW01057455">
    <property type="protein sequence ID" value="CAD9596754.1"/>
    <property type="molecule type" value="Transcribed_RNA"/>
</dbReference>
<name>A0A7S2PFL0_9DINO</name>
<comment type="subcellular location">
    <subcellularLocation>
        <location evidence="1">Membrane</location>
        <topology evidence="1">Multi-pass membrane protein</topology>
    </subcellularLocation>
</comment>
<feature type="transmembrane region" description="Helical" evidence="5">
    <location>
        <begin position="213"/>
        <end position="232"/>
    </location>
</feature>
<proteinExistence type="predicted"/>
<reference evidence="8" key="1">
    <citation type="submission" date="2021-01" db="EMBL/GenBank/DDBJ databases">
        <authorList>
            <person name="Corre E."/>
            <person name="Pelletier E."/>
            <person name="Niang G."/>
            <person name="Scheremetjew M."/>
            <person name="Finn R."/>
            <person name="Kale V."/>
            <person name="Holt S."/>
            <person name="Cochrane G."/>
            <person name="Meng A."/>
            <person name="Brown T."/>
            <person name="Cohen L."/>
        </authorList>
    </citation>
    <scope>NUCLEOTIDE SEQUENCE</scope>
    <source>
        <strain evidence="8">RCC3387</strain>
    </source>
</reference>
<accession>A0A7S2PFL0</accession>
<organism evidence="8">
    <name type="scientific">Zooxanthella nutricula</name>
    <dbReference type="NCBI Taxonomy" id="1333877"/>
    <lineage>
        <taxon>Eukaryota</taxon>
        <taxon>Sar</taxon>
        <taxon>Alveolata</taxon>
        <taxon>Dinophyceae</taxon>
        <taxon>Peridiniales</taxon>
        <taxon>Peridiniales incertae sedis</taxon>
        <taxon>Zooxanthella</taxon>
    </lineage>
</organism>
<keyword evidence="2 5" id="KW-0812">Transmembrane</keyword>
<feature type="transmembrane region" description="Helical" evidence="5">
    <location>
        <begin position="97"/>
        <end position="119"/>
    </location>
</feature>
<dbReference type="InterPro" id="IPR037185">
    <property type="entry name" value="EmrE-like"/>
</dbReference>